<keyword evidence="10" id="KW-0812">Transmembrane</keyword>
<feature type="chain" id="PRO_5025351079" description="CFEM domain-containing protein" evidence="11">
    <location>
        <begin position="24"/>
        <end position="277"/>
    </location>
</feature>
<evidence type="ECO:0000256" key="5">
    <source>
        <dbReference type="ARBA" id="ARBA00022622"/>
    </source>
</evidence>
<proteinExistence type="inferred from homology"/>
<keyword evidence="4" id="KW-0964">Secreted</keyword>
<evidence type="ECO:0000256" key="3">
    <source>
        <dbReference type="ARBA" id="ARBA00010031"/>
    </source>
</evidence>
<gene>
    <name evidence="13" type="ORF">P280DRAFT_509750</name>
</gene>
<dbReference type="AlphaFoldDB" id="A0A6A6RSC3"/>
<evidence type="ECO:0000259" key="12">
    <source>
        <dbReference type="Pfam" id="PF05730"/>
    </source>
</evidence>
<keyword evidence="14" id="KW-1185">Reference proteome</keyword>
<evidence type="ECO:0000256" key="4">
    <source>
        <dbReference type="ARBA" id="ARBA00022525"/>
    </source>
</evidence>
<keyword evidence="7" id="KW-1015">Disulfide bond</keyword>
<evidence type="ECO:0000313" key="13">
    <source>
        <dbReference type="EMBL" id="KAF2637541.1"/>
    </source>
</evidence>
<evidence type="ECO:0000256" key="9">
    <source>
        <dbReference type="SAM" id="MobiDB-lite"/>
    </source>
</evidence>
<keyword evidence="5" id="KW-0336">GPI-anchor</keyword>
<keyword evidence="10" id="KW-1133">Transmembrane helix</keyword>
<evidence type="ECO:0000313" key="14">
    <source>
        <dbReference type="Proteomes" id="UP000799753"/>
    </source>
</evidence>
<sequence length="277" mass="28931">MLLDAFSLVIITIVFTITRYADAQTQNFPGLPACADSCVLGKLSTIKGQYHCTGSDRKCPCENGFEGAASECKTGCSSEQHEVEVWATNWCESPSSSSSPSPSPSPSSSESRTSLSGFIYPVSTATTTSPSTPSTPSPNPIPPISTPSTEINKNTFATIFAVPLPVETSNIPSTNPPAPQGTISKSAIIGISIGAVCAIIILLGVCIGACMIAKRENTYPSFSPTSMSVVGQKPELLHPTLLPEMDALDIQIYELESQRNGAVGGSGGRAELPEKVS</sequence>
<feature type="domain" description="CFEM" evidence="12">
    <location>
        <begin position="29"/>
        <end position="91"/>
    </location>
</feature>
<feature type="compositionally biased region" description="Low complexity" evidence="9">
    <location>
        <begin position="123"/>
        <end position="132"/>
    </location>
</feature>
<dbReference type="GO" id="GO:0005576">
    <property type="term" value="C:extracellular region"/>
    <property type="evidence" value="ECO:0007669"/>
    <property type="project" value="UniProtKB-SubCell"/>
</dbReference>
<feature type="signal peptide" evidence="11">
    <location>
        <begin position="1"/>
        <end position="23"/>
    </location>
</feature>
<evidence type="ECO:0000256" key="6">
    <source>
        <dbReference type="ARBA" id="ARBA00022729"/>
    </source>
</evidence>
<evidence type="ECO:0000256" key="11">
    <source>
        <dbReference type="SAM" id="SignalP"/>
    </source>
</evidence>
<keyword evidence="5" id="KW-0325">Glycoprotein</keyword>
<organism evidence="13 14">
    <name type="scientific">Massarina eburnea CBS 473.64</name>
    <dbReference type="NCBI Taxonomy" id="1395130"/>
    <lineage>
        <taxon>Eukaryota</taxon>
        <taxon>Fungi</taxon>
        <taxon>Dikarya</taxon>
        <taxon>Ascomycota</taxon>
        <taxon>Pezizomycotina</taxon>
        <taxon>Dothideomycetes</taxon>
        <taxon>Pleosporomycetidae</taxon>
        <taxon>Pleosporales</taxon>
        <taxon>Massarineae</taxon>
        <taxon>Massarinaceae</taxon>
        <taxon>Massarina</taxon>
    </lineage>
</organism>
<feature type="compositionally biased region" description="Pro residues" evidence="9">
    <location>
        <begin position="133"/>
        <end position="145"/>
    </location>
</feature>
<dbReference type="Pfam" id="PF05730">
    <property type="entry name" value="CFEM"/>
    <property type="match status" value="1"/>
</dbReference>
<dbReference type="InterPro" id="IPR008427">
    <property type="entry name" value="Extracellular_membr_CFEM_dom"/>
</dbReference>
<evidence type="ECO:0000256" key="8">
    <source>
        <dbReference type="ARBA" id="ARBA00023288"/>
    </source>
</evidence>
<feature type="transmembrane region" description="Helical" evidence="10">
    <location>
        <begin position="187"/>
        <end position="213"/>
    </location>
</feature>
<evidence type="ECO:0000256" key="2">
    <source>
        <dbReference type="ARBA" id="ARBA00004613"/>
    </source>
</evidence>
<dbReference type="Proteomes" id="UP000799753">
    <property type="component" value="Unassembled WGS sequence"/>
</dbReference>
<keyword evidence="8" id="KW-0449">Lipoprotein</keyword>
<dbReference type="EMBL" id="MU006793">
    <property type="protein sequence ID" value="KAF2637541.1"/>
    <property type="molecule type" value="Genomic_DNA"/>
</dbReference>
<dbReference type="GO" id="GO:0098552">
    <property type="term" value="C:side of membrane"/>
    <property type="evidence" value="ECO:0007669"/>
    <property type="project" value="UniProtKB-KW"/>
</dbReference>
<evidence type="ECO:0000256" key="1">
    <source>
        <dbReference type="ARBA" id="ARBA00004589"/>
    </source>
</evidence>
<accession>A0A6A6RSC3</accession>
<keyword evidence="10" id="KW-0472">Membrane</keyword>
<reference evidence="13" key="1">
    <citation type="journal article" date="2020" name="Stud. Mycol.">
        <title>101 Dothideomycetes genomes: a test case for predicting lifestyles and emergence of pathogens.</title>
        <authorList>
            <person name="Haridas S."/>
            <person name="Albert R."/>
            <person name="Binder M."/>
            <person name="Bloem J."/>
            <person name="Labutti K."/>
            <person name="Salamov A."/>
            <person name="Andreopoulos B."/>
            <person name="Baker S."/>
            <person name="Barry K."/>
            <person name="Bills G."/>
            <person name="Bluhm B."/>
            <person name="Cannon C."/>
            <person name="Castanera R."/>
            <person name="Culley D."/>
            <person name="Daum C."/>
            <person name="Ezra D."/>
            <person name="Gonzalez J."/>
            <person name="Henrissat B."/>
            <person name="Kuo A."/>
            <person name="Liang C."/>
            <person name="Lipzen A."/>
            <person name="Lutzoni F."/>
            <person name="Magnuson J."/>
            <person name="Mondo S."/>
            <person name="Nolan M."/>
            <person name="Ohm R."/>
            <person name="Pangilinan J."/>
            <person name="Park H.-J."/>
            <person name="Ramirez L."/>
            <person name="Alfaro M."/>
            <person name="Sun H."/>
            <person name="Tritt A."/>
            <person name="Yoshinaga Y."/>
            <person name="Zwiers L.-H."/>
            <person name="Turgeon B."/>
            <person name="Goodwin S."/>
            <person name="Spatafora J."/>
            <person name="Crous P."/>
            <person name="Grigoriev I."/>
        </authorList>
    </citation>
    <scope>NUCLEOTIDE SEQUENCE</scope>
    <source>
        <strain evidence="13">CBS 473.64</strain>
    </source>
</reference>
<comment type="similarity">
    <text evidence="3">Belongs to the RBT5 family.</text>
</comment>
<comment type="subcellular location">
    <subcellularLocation>
        <location evidence="1">Membrane</location>
        <topology evidence="1">Lipid-anchor</topology>
        <topology evidence="1">GPI-anchor</topology>
    </subcellularLocation>
    <subcellularLocation>
        <location evidence="2">Secreted</location>
    </subcellularLocation>
</comment>
<dbReference type="OrthoDB" id="10570867at2759"/>
<feature type="compositionally biased region" description="Low complexity" evidence="9">
    <location>
        <begin position="94"/>
        <end position="111"/>
    </location>
</feature>
<name>A0A6A6RSC3_9PLEO</name>
<evidence type="ECO:0000256" key="7">
    <source>
        <dbReference type="ARBA" id="ARBA00023157"/>
    </source>
</evidence>
<feature type="region of interest" description="Disordered" evidence="9">
    <location>
        <begin position="94"/>
        <end position="148"/>
    </location>
</feature>
<evidence type="ECO:0000256" key="10">
    <source>
        <dbReference type="SAM" id="Phobius"/>
    </source>
</evidence>
<protein>
    <recommendedName>
        <fullName evidence="12">CFEM domain-containing protein</fullName>
    </recommendedName>
</protein>
<keyword evidence="6 11" id="KW-0732">Signal</keyword>